<dbReference type="Gene3D" id="3.40.50.2300">
    <property type="match status" value="2"/>
</dbReference>
<reference evidence="4" key="2">
    <citation type="submission" date="2020-09" db="EMBL/GenBank/DDBJ databases">
        <authorList>
            <person name="Sun Q."/>
            <person name="Ohkuma M."/>
        </authorList>
    </citation>
    <scope>NUCLEOTIDE SEQUENCE</scope>
    <source>
        <strain evidence="4">JCM 17251</strain>
    </source>
</reference>
<proteinExistence type="inferred from homology"/>
<name>A0A917XTC9_9BACI</name>
<dbReference type="InterPro" id="IPR028082">
    <property type="entry name" value="Peripla_BP_I"/>
</dbReference>
<dbReference type="Pfam" id="PF13458">
    <property type="entry name" value="Peripla_BP_6"/>
    <property type="match status" value="1"/>
</dbReference>
<keyword evidence="2" id="KW-0732">Signal</keyword>
<organism evidence="4 5">
    <name type="scientific">Oceanobacillus indicireducens</name>
    <dbReference type="NCBI Taxonomy" id="1004261"/>
    <lineage>
        <taxon>Bacteria</taxon>
        <taxon>Bacillati</taxon>
        <taxon>Bacillota</taxon>
        <taxon>Bacilli</taxon>
        <taxon>Bacillales</taxon>
        <taxon>Bacillaceae</taxon>
        <taxon>Oceanobacillus</taxon>
    </lineage>
</organism>
<evidence type="ECO:0000256" key="1">
    <source>
        <dbReference type="ARBA" id="ARBA00010062"/>
    </source>
</evidence>
<keyword evidence="5" id="KW-1185">Reference proteome</keyword>
<dbReference type="EMBL" id="BMOS01000004">
    <property type="protein sequence ID" value="GGN52314.1"/>
    <property type="molecule type" value="Genomic_DNA"/>
</dbReference>
<dbReference type="PANTHER" id="PTHR30483">
    <property type="entry name" value="LEUCINE-SPECIFIC-BINDING PROTEIN"/>
    <property type="match status" value="1"/>
</dbReference>
<dbReference type="AlphaFoldDB" id="A0A917XTC9"/>
<evidence type="ECO:0000256" key="2">
    <source>
        <dbReference type="ARBA" id="ARBA00022729"/>
    </source>
</evidence>
<dbReference type="InterPro" id="IPR028081">
    <property type="entry name" value="Leu-bd"/>
</dbReference>
<evidence type="ECO:0000259" key="3">
    <source>
        <dbReference type="Pfam" id="PF13458"/>
    </source>
</evidence>
<comment type="similarity">
    <text evidence="1">Belongs to the leucine-binding protein family.</text>
</comment>
<reference evidence="4" key="1">
    <citation type="journal article" date="2014" name="Int. J. Syst. Evol. Microbiol.">
        <title>Complete genome sequence of Corynebacterium casei LMG S-19264T (=DSM 44701T), isolated from a smear-ripened cheese.</title>
        <authorList>
            <consortium name="US DOE Joint Genome Institute (JGI-PGF)"/>
            <person name="Walter F."/>
            <person name="Albersmeier A."/>
            <person name="Kalinowski J."/>
            <person name="Ruckert C."/>
        </authorList>
    </citation>
    <scope>NUCLEOTIDE SEQUENCE</scope>
    <source>
        <strain evidence="4">JCM 17251</strain>
    </source>
</reference>
<gene>
    <name evidence="4" type="ORF">GCM10007971_07750</name>
</gene>
<feature type="domain" description="Leucine-binding protein" evidence="3">
    <location>
        <begin position="2"/>
        <end position="247"/>
    </location>
</feature>
<dbReference type="SUPFAM" id="SSF53822">
    <property type="entry name" value="Periplasmic binding protein-like I"/>
    <property type="match status" value="1"/>
</dbReference>
<dbReference type="PANTHER" id="PTHR30483:SF6">
    <property type="entry name" value="PERIPLASMIC BINDING PROTEIN OF ABC TRANSPORTER FOR NATURAL AMINO ACIDS"/>
    <property type="match status" value="1"/>
</dbReference>
<dbReference type="Proteomes" id="UP000624041">
    <property type="component" value="Unassembled WGS sequence"/>
</dbReference>
<sequence>MVSENDPVAVWVPHSGGVFATQKFNEEDNFILMAYTSEPRQYEQGNELMIGIPPQYNVWTEPFSRYQIEKFGSKMALLPTNSQYGKDWTESIVPVWEEMGGEIVYETEIDFAKETDYFTIMTNALNEDPDVLFVGGPSEPTALVIKQAKELGFEGGFMIMDQAKLEEMSGFLGSYDLLNGSIGPLPIESSDTYQSDRFVETYKKDFGEPYATSESALNYQSVYVLVEAMKVAGTVEDRKAIMEAVNEGIKNIPEDNLVLPLHEIDEVGSLQWKFDAGIVEDGEVEIFPFE</sequence>
<protein>
    <recommendedName>
        <fullName evidence="3">Leucine-binding protein domain-containing protein</fullName>
    </recommendedName>
</protein>
<evidence type="ECO:0000313" key="5">
    <source>
        <dbReference type="Proteomes" id="UP000624041"/>
    </source>
</evidence>
<evidence type="ECO:0000313" key="4">
    <source>
        <dbReference type="EMBL" id="GGN52314.1"/>
    </source>
</evidence>
<accession>A0A917XTC9</accession>
<dbReference type="InterPro" id="IPR051010">
    <property type="entry name" value="BCAA_transport"/>
</dbReference>
<comment type="caution">
    <text evidence="4">The sequence shown here is derived from an EMBL/GenBank/DDBJ whole genome shotgun (WGS) entry which is preliminary data.</text>
</comment>